<dbReference type="Proteomes" id="UP000319257">
    <property type="component" value="Unassembled WGS sequence"/>
</dbReference>
<comment type="caution">
    <text evidence="11">The sequence shown here is derived from an EMBL/GenBank/DDBJ whole genome shotgun (WGS) entry which is preliminary data.</text>
</comment>
<comment type="function">
    <text evidence="8">Catalyzes the hydrolysis of complex carboxylic polyesters found in the cell wall of plants. Degrades cutin, a macromolecule that forms the structure of the plant cuticle.</text>
</comment>
<keyword evidence="3 8" id="KW-0719">Serine esterase</keyword>
<dbReference type="Pfam" id="PF01083">
    <property type="entry name" value="Cutinase"/>
    <property type="match status" value="1"/>
</dbReference>
<keyword evidence="4 8" id="KW-0964">Secreted</keyword>
<keyword evidence="5 10" id="KW-0732">Signal</keyword>
<reference evidence="11 12" key="1">
    <citation type="submission" date="2019-06" db="EMBL/GenBank/DDBJ databases">
        <title>Draft genome sequence of the filamentous fungus Phialemoniopsis curvata isolated from diesel fuel.</title>
        <authorList>
            <person name="Varaljay V.A."/>
            <person name="Lyon W.J."/>
            <person name="Crouch A.L."/>
            <person name="Drake C.E."/>
            <person name="Hollomon J.M."/>
            <person name="Nadeau L.J."/>
            <person name="Nunn H.S."/>
            <person name="Stevenson B.S."/>
            <person name="Bojanowski C.L."/>
            <person name="Crookes-Goodson W.J."/>
        </authorList>
    </citation>
    <scope>NUCLEOTIDE SEQUENCE [LARGE SCALE GENOMIC DNA]</scope>
    <source>
        <strain evidence="11 12">D216</strain>
    </source>
</reference>
<dbReference type="EMBL" id="SKBQ01000001">
    <property type="protein sequence ID" value="TPX16009.1"/>
    <property type="molecule type" value="Genomic_DNA"/>
</dbReference>
<evidence type="ECO:0000313" key="12">
    <source>
        <dbReference type="Proteomes" id="UP000319257"/>
    </source>
</evidence>
<evidence type="ECO:0000256" key="2">
    <source>
        <dbReference type="ARBA" id="ARBA00007534"/>
    </source>
</evidence>
<feature type="compositionally biased region" description="Low complexity" evidence="9">
    <location>
        <begin position="238"/>
        <end position="334"/>
    </location>
</feature>
<name>A0A507BFD3_9PEZI</name>
<dbReference type="AlphaFoldDB" id="A0A507BFD3"/>
<evidence type="ECO:0000256" key="6">
    <source>
        <dbReference type="ARBA" id="ARBA00022801"/>
    </source>
</evidence>
<proteinExistence type="inferred from homology"/>
<evidence type="ECO:0000256" key="1">
    <source>
        <dbReference type="ARBA" id="ARBA00004613"/>
    </source>
</evidence>
<evidence type="ECO:0000256" key="9">
    <source>
        <dbReference type="SAM" id="MobiDB-lite"/>
    </source>
</evidence>
<dbReference type="EC" id="3.1.1.74" evidence="8"/>
<keyword evidence="7" id="KW-1015">Disulfide bond</keyword>
<evidence type="ECO:0000256" key="3">
    <source>
        <dbReference type="ARBA" id="ARBA00022487"/>
    </source>
</evidence>
<dbReference type="PANTHER" id="PTHR33630">
    <property type="entry name" value="CUTINASE RV1984C-RELATED-RELATED"/>
    <property type="match status" value="1"/>
</dbReference>
<gene>
    <name evidence="11" type="ORF">E0L32_000343</name>
</gene>
<keyword evidence="12" id="KW-1185">Reference proteome</keyword>
<dbReference type="OrthoDB" id="2586582at2759"/>
<evidence type="ECO:0000256" key="7">
    <source>
        <dbReference type="ARBA" id="ARBA00023157"/>
    </source>
</evidence>
<dbReference type="Gene3D" id="3.40.50.1820">
    <property type="entry name" value="alpha/beta hydrolase"/>
    <property type="match status" value="1"/>
</dbReference>
<accession>A0A507BFD3</accession>
<evidence type="ECO:0000256" key="10">
    <source>
        <dbReference type="SAM" id="SignalP"/>
    </source>
</evidence>
<dbReference type="InParanoid" id="A0A507BFD3"/>
<organism evidence="11 12">
    <name type="scientific">Thyridium curvatum</name>
    <dbReference type="NCBI Taxonomy" id="1093900"/>
    <lineage>
        <taxon>Eukaryota</taxon>
        <taxon>Fungi</taxon>
        <taxon>Dikarya</taxon>
        <taxon>Ascomycota</taxon>
        <taxon>Pezizomycotina</taxon>
        <taxon>Sordariomycetes</taxon>
        <taxon>Sordariomycetidae</taxon>
        <taxon>Thyridiales</taxon>
        <taxon>Thyridiaceae</taxon>
        <taxon>Thyridium</taxon>
    </lineage>
</organism>
<dbReference type="GeneID" id="41967790"/>
<sequence length="363" mass="36672">MLSKVLLSLVPVASAAATLQQRADGGCADVHIFLSRGNNEPYPGRQGKLVEAICARLTQSCDYENFEFDNALSVEYCSAVTAGVAAGKAQLTAYAERCPNSKLVVSGYSQGASVVGDLMAGGGGVFFHDCVQPNSAPLDRNSSPGKNIAAALVFGDTRHTADQSYNVLSGAGDNGIFPRPPEQLAAMNQYASVLHSYCVSTDPICAKGDVVETHLNYFDVYSDMAADWVKSMVEKTPSSSSSSSIQSSTTSTSSSSSSSAVSSTTSTSSSSASSSTLSSSASSWNSTTSSESTSAPATKSASSSASTGGSSAGATASIPAAGKTTTGSATTPTNTTVTNAAGSLALQSSFLGLAAAAVMYSLL</sequence>
<keyword evidence="6 8" id="KW-0378">Hydrolase</keyword>
<comment type="subcellular location">
    <subcellularLocation>
        <location evidence="1 8">Secreted</location>
    </subcellularLocation>
</comment>
<feature type="chain" id="PRO_5021423666" description="Cutinase" evidence="10">
    <location>
        <begin position="16"/>
        <end position="363"/>
    </location>
</feature>
<dbReference type="InterPro" id="IPR029058">
    <property type="entry name" value="AB_hydrolase_fold"/>
</dbReference>
<dbReference type="RefSeq" id="XP_030997720.1">
    <property type="nucleotide sequence ID" value="XM_031137729.1"/>
</dbReference>
<dbReference type="GO" id="GO:0005576">
    <property type="term" value="C:extracellular region"/>
    <property type="evidence" value="ECO:0007669"/>
    <property type="project" value="UniProtKB-SubCell"/>
</dbReference>
<dbReference type="PANTHER" id="PTHR33630:SF13">
    <property type="entry name" value="ACETYLXYLAN ESTERASE"/>
    <property type="match status" value="1"/>
</dbReference>
<dbReference type="STRING" id="1093900.A0A507BFD3"/>
<evidence type="ECO:0000256" key="8">
    <source>
        <dbReference type="RuleBase" id="RU361263"/>
    </source>
</evidence>
<feature type="region of interest" description="Disordered" evidence="9">
    <location>
        <begin position="235"/>
        <end position="334"/>
    </location>
</feature>
<feature type="signal peptide" evidence="10">
    <location>
        <begin position="1"/>
        <end position="15"/>
    </location>
</feature>
<evidence type="ECO:0000256" key="4">
    <source>
        <dbReference type="ARBA" id="ARBA00022525"/>
    </source>
</evidence>
<dbReference type="SUPFAM" id="SSF53474">
    <property type="entry name" value="alpha/beta-Hydrolases"/>
    <property type="match status" value="1"/>
</dbReference>
<dbReference type="SMART" id="SM01110">
    <property type="entry name" value="Cutinase"/>
    <property type="match status" value="1"/>
</dbReference>
<dbReference type="InterPro" id="IPR043580">
    <property type="entry name" value="CUTINASE_1"/>
</dbReference>
<dbReference type="PROSITE" id="PS00155">
    <property type="entry name" value="CUTINASE_1"/>
    <property type="match status" value="1"/>
</dbReference>
<protein>
    <recommendedName>
        <fullName evidence="8">Cutinase</fullName>
        <ecNumber evidence="8">3.1.1.74</ecNumber>
    </recommendedName>
</protein>
<evidence type="ECO:0000256" key="5">
    <source>
        <dbReference type="ARBA" id="ARBA00022729"/>
    </source>
</evidence>
<dbReference type="GO" id="GO:0050525">
    <property type="term" value="F:cutinase activity"/>
    <property type="evidence" value="ECO:0007669"/>
    <property type="project" value="UniProtKB-UniRule"/>
</dbReference>
<comment type="similarity">
    <text evidence="2 8">Belongs to the cutinase family.</text>
</comment>
<dbReference type="InterPro" id="IPR000675">
    <property type="entry name" value="Cutinase/axe"/>
</dbReference>
<evidence type="ECO:0000313" key="11">
    <source>
        <dbReference type="EMBL" id="TPX16009.1"/>
    </source>
</evidence>
<comment type="catalytic activity">
    <reaction evidence="8">
        <text>cutin + H2O = cutin monomers.</text>
        <dbReference type="EC" id="3.1.1.74"/>
    </reaction>
</comment>